<protein>
    <submittedName>
        <fullName evidence="1">Uncharacterized protein</fullName>
    </submittedName>
</protein>
<dbReference type="Proteomes" id="UP000655883">
    <property type="component" value="Segment"/>
</dbReference>
<evidence type="ECO:0000313" key="1">
    <source>
        <dbReference type="EMBL" id="QIG72749.1"/>
    </source>
</evidence>
<gene>
    <name evidence="1" type="ORF">EVB97_191</name>
</gene>
<reference evidence="1 2" key="1">
    <citation type="submission" date="2020-01" db="EMBL/GenBank/DDBJ databases">
        <title>Patterns of diversity and host range of bacteriophage communities associated with bean-nodulatin bacteria.</title>
        <authorList>
            <person name="Vann Cauwenberghe J."/>
            <person name="Santamaria R.I."/>
            <person name="Bustos P."/>
            <person name="Juarez S."/>
            <person name="Gonzalez V."/>
        </authorList>
    </citation>
    <scope>NUCLEOTIDE SEQUENCE [LARGE SCALE GENOMIC DNA]</scope>
    <source>
        <strain evidence="2">RHph</strain>
    </source>
</reference>
<keyword evidence="2" id="KW-1185">Reference proteome</keyword>
<evidence type="ECO:0000313" key="2">
    <source>
        <dbReference type="Proteomes" id="UP000655883"/>
    </source>
</evidence>
<name>A0A7S5RIC8_9CAUD</name>
<dbReference type="EMBL" id="MN988525">
    <property type="protein sequence ID" value="QIG72749.1"/>
    <property type="molecule type" value="Genomic_DNA"/>
</dbReference>
<accession>A0A7S5RIC8</accession>
<sequence length="320" mass="36221">MIILGAGLAGTLAGLINPQALILEGSKSVDDMRMHKAVLRFRDDKIGKLTGVPFTKIKVRKSIHIDNKDYLECTPRLANMYSKKVTEGYSDRSIWNLETSDRFIAPTNFHEILMSYCGDRIKFNHSVTAIKSDMIYAKDDVTIERDDAPIVSTLPMPLLGRVIGKPFDIKFESKQIKVSRYKVKGAKINQTIYFPGTETLAYRASMVQDILIIEKIEDDNGAINDRVDDAYIINAFGLDTLDVEFIEDASQLGKITAIDEKVRKNFIFNVTRDLNVYSLGKFALWKNHILLDDVYDDLFKIKAYMGGTDYDRMKSSFGNA</sequence>
<organism evidence="1 2">
    <name type="scientific">Rhizobium phage RHph_Y65</name>
    <dbReference type="NCBI Taxonomy" id="2509785"/>
    <lineage>
        <taxon>Viruses</taxon>
        <taxon>Duplodnaviria</taxon>
        <taxon>Heunggongvirae</taxon>
        <taxon>Uroviricota</taxon>
        <taxon>Caudoviricetes</taxon>
        <taxon>Kleczkowskaviridae</taxon>
        <taxon>Cuauhnahuacvirus</taxon>
        <taxon>Cuauhnahuacvirus Y65</taxon>
    </lineage>
</organism>
<proteinExistence type="predicted"/>